<evidence type="ECO:0000313" key="2">
    <source>
        <dbReference type="Proteomes" id="UP000216478"/>
    </source>
</evidence>
<gene>
    <name evidence="1" type="ORF">CEV33_3193</name>
</gene>
<accession>A0A256F0X6</accession>
<evidence type="ECO:0000313" key="1">
    <source>
        <dbReference type="EMBL" id="OYR08495.1"/>
    </source>
</evidence>
<comment type="caution">
    <text evidence="1">The sequence shown here is derived from an EMBL/GenBank/DDBJ whole genome shotgun (WGS) entry which is preliminary data.</text>
</comment>
<reference evidence="1 2" key="1">
    <citation type="submission" date="2017-07" db="EMBL/GenBank/DDBJ databases">
        <title>Phylogenetic study on the rhizospheric bacterium Ochrobactrum sp. A44.</title>
        <authorList>
            <person name="Krzyzanowska D.M."/>
            <person name="Ossowicki A."/>
            <person name="Rajewska M."/>
            <person name="Maciag T."/>
            <person name="Kaczynski Z."/>
            <person name="Czerwicka M."/>
            <person name="Jafra S."/>
        </authorList>
    </citation>
    <scope>NUCLEOTIDE SEQUENCE [LARGE SCALE GENOMIC DNA]</scope>
    <source>
        <strain evidence="1 2">OgA9a</strain>
    </source>
</reference>
<keyword evidence="2" id="KW-1185">Reference proteome</keyword>
<dbReference type="Proteomes" id="UP000216478">
    <property type="component" value="Unassembled WGS sequence"/>
</dbReference>
<proteinExistence type="predicted"/>
<protein>
    <submittedName>
        <fullName evidence="1">Uncharacterized protein</fullName>
    </submittedName>
</protein>
<dbReference type="EMBL" id="NNRL01000166">
    <property type="protein sequence ID" value="OYR08495.1"/>
    <property type="molecule type" value="Genomic_DNA"/>
</dbReference>
<organism evidence="1 2">
    <name type="scientific">Brucella grignonensis</name>
    <dbReference type="NCBI Taxonomy" id="94627"/>
    <lineage>
        <taxon>Bacteria</taxon>
        <taxon>Pseudomonadati</taxon>
        <taxon>Pseudomonadota</taxon>
        <taxon>Alphaproteobacteria</taxon>
        <taxon>Hyphomicrobiales</taxon>
        <taxon>Brucellaceae</taxon>
        <taxon>Brucella/Ochrobactrum group</taxon>
        <taxon>Brucella</taxon>
    </lineage>
</organism>
<name>A0A256F0X6_9HYPH</name>
<sequence>MVCIPAEIAASVAAEAVVAMNTESKVRKAIIDGMDPQEAYLTFGKF</sequence>
<dbReference type="AlphaFoldDB" id="A0A256F0X6"/>